<dbReference type="EMBL" id="JAQQWL010000006">
    <property type="protein sequence ID" value="KAK8068841.1"/>
    <property type="molecule type" value="Genomic_DNA"/>
</dbReference>
<organism evidence="3 4">
    <name type="scientific">Apiospora phragmitis</name>
    <dbReference type="NCBI Taxonomy" id="2905665"/>
    <lineage>
        <taxon>Eukaryota</taxon>
        <taxon>Fungi</taxon>
        <taxon>Dikarya</taxon>
        <taxon>Ascomycota</taxon>
        <taxon>Pezizomycotina</taxon>
        <taxon>Sordariomycetes</taxon>
        <taxon>Xylariomycetidae</taxon>
        <taxon>Amphisphaeriales</taxon>
        <taxon>Apiosporaceae</taxon>
        <taxon>Apiospora</taxon>
    </lineage>
</organism>
<accession>A0ABR1VEU6</accession>
<feature type="signal peptide" evidence="2">
    <location>
        <begin position="1"/>
        <end position="19"/>
    </location>
</feature>
<evidence type="ECO:0000313" key="4">
    <source>
        <dbReference type="Proteomes" id="UP001480595"/>
    </source>
</evidence>
<evidence type="ECO:0000313" key="3">
    <source>
        <dbReference type="EMBL" id="KAK8068841.1"/>
    </source>
</evidence>
<keyword evidence="4" id="KW-1185">Reference proteome</keyword>
<protein>
    <submittedName>
        <fullName evidence="3">Uncharacterized protein</fullName>
    </submittedName>
</protein>
<feature type="region of interest" description="Disordered" evidence="1">
    <location>
        <begin position="73"/>
        <end position="109"/>
    </location>
</feature>
<dbReference type="GeneID" id="92089929"/>
<feature type="region of interest" description="Disordered" evidence="1">
    <location>
        <begin position="31"/>
        <end position="52"/>
    </location>
</feature>
<evidence type="ECO:0000256" key="2">
    <source>
        <dbReference type="SAM" id="SignalP"/>
    </source>
</evidence>
<dbReference type="RefSeq" id="XP_066716135.1">
    <property type="nucleotide sequence ID" value="XM_066856866.1"/>
</dbReference>
<reference evidence="3 4" key="1">
    <citation type="submission" date="2023-01" db="EMBL/GenBank/DDBJ databases">
        <title>Analysis of 21 Apiospora genomes using comparative genomics revels a genus with tremendous synthesis potential of carbohydrate active enzymes and secondary metabolites.</title>
        <authorList>
            <person name="Sorensen T."/>
        </authorList>
    </citation>
    <scope>NUCLEOTIDE SEQUENCE [LARGE SCALE GENOMIC DNA]</scope>
    <source>
        <strain evidence="3 4">CBS 135458</strain>
    </source>
</reference>
<dbReference type="Proteomes" id="UP001480595">
    <property type="component" value="Unassembled WGS sequence"/>
</dbReference>
<proteinExistence type="predicted"/>
<comment type="caution">
    <text evidence="3">The sequence shown here is derived from an EMBL/GenBank/DDBJ whole genome shotgun (WGS) entry which is preliminary data.</text>
</comment>
<name>A0ABR1VEU6_9PEZI</name>
<sequence>MRFQTPLLVLASLLSVASAWPFPDPRNHARKFGVSTGADHDYGQNKRDNGPVARAGGFEPGLVLVGMGGGPFIPATMPPQGHTGPGAGKNTEDNEPCLPPATPSKVLHA</sequence>
<keyword evidence="2" id="KW-0732">Signal</keyword>
<feature type="chain" id="PRO_5046223656" evidence="2">
    <location>
        <begin position="20"/>
        <end position="109"/>
    </location>
</feature>
<gene>
    <name evidence="3" type="ORF">PG994_005457</name>
</gene>
<evidence type="ECO:0000256" key="1">
    <source>
        <dbReference type="SAM" id="MobiDB-lite"/>
    </source>
</evidence>
<feature type="compositionally biased region" description="Basic and acidic residues" evidence="1">
    <location>
        <begin position="38"/>
        <end position="49"/>
    </location>
</feature>